<dbReference type="Gene3D" id="3.40.50.1820">
    <property type="entry name" value="alpha/beta hydrolase"/>
    <property type="match status" value="1"/>
</dbReference>
<dbReference type="Proteomes" id="UP001209540">
    <property type="component" value="Unassembled WGS sequence"/>
</dbReference>
<feature type="compositionally biased region" description="Basic and acidic residues" evidence="15">
    <location>
        <begin position="698"/>
        <end position="708"/>
    </location>
</feature>
<dbReference type="InterPro" id="IPR002921">
    <property type="entry name" value="Fungal_lipase-type"/>
</dbReference>
<evidence type="ECO:0000256" key="6">
    <source>
        <dbReference type="ARBA" id="ARBA00022723"/>
    </source>
</evidence>
<dbReference type="EC" id="3.1.1.116" evidence="14"/>
<comment type="catalytic activity">
    <reaction evidence="13">
        <text>a 1,2-diacyl-sn-glycerol + H2O = a 2-acylglycerol + a fatty acid + H(+)</text>
        <dbReference type="Rhea" id="RHEA:33275"/>
        <dbReference type="ChEBI" id="CHEBI:15377"/>
        <dbReference type="ChEBI" id="CHEBI:15378"/>
        <dbReference type="ChEBI" id="CHEBI:17389"/>
        <dbReference type="ChEBI" id="CHEBI:17815"/>
        <dbReference type="ChEBI" id="CHEBI:28868"/>
        <dbReference type="EC" id="3.1.1.116"/>
    </reaction>
    <physiologicalReaction direction="left-to-right" evidence="13">
        <dbReference type="Rhea" id="RHEA:33276"/>
    </physiologicalReaction>
</comment>
<feature type="compositionally biased region" description="Low complexity" evidence="15">
    <location>
        <begin position="602"/>
        <end position="611"/>
    </location>
</feature>
<feature type="compositionally biased region" description="Basic residues" evidence="15">
    <location>
        <begin position="541"/>
        <end position="559"/>
    </location>
</feature>
<evidence type="ECO:0000256" key="7">
    <source>
        <dbReference type="ARBA" id="ARBA00022801"/>
    </source>
</evidence>
<evidence type="ECO:0000256" key="8">
    <source>
        <dbReference type="ARBA" id="ARBA00022837"/>
    </source>
</evidence>
<dbReference type="GO" id="GO:0005886">
    <property type="term" value="C:plasma membrane"/>
    <property type="evidence" value="ECO:0007669"/>
    <property type="project" value="UniProtKB-SubCell"/>
</dbReference>
<feature type="compositionally biased region" description="Basic and acidic residues" evidence="15">
    <location>
        <begin position="659"/>
        <end position="677"/>
    </location>
</feature>
<dbReference type="PANTHER" id="PTHR45792:SF7">
    <property type="entry name" value="PUTATIVE (AFU_ORTHOLOGUE AFUA_6G02710)-RELATED"/>
    <property type="match status" value="1"/>
</dbReference>
<keyword evidence="3" id="KW-1003">Cell membrane</keyword>
<evidence type="ECO:0000256" key="3">
    <source>
        <dbReference type="ARBA" id="ARBA00022475"/>
    </source>
</evidence>
<keyword evidence="9" id="KW-0442">Lipid degradation</keyword>
<feature type="region of interest" description="Disordered" evidence="15">
    <location>
        <begin position="638"/>
        <end position="709"/>
    </location>
</feature>
<keyword evidence="10" id="KW-1133">Transmembrane helix</keyword>
<dbReference type="EMBL" id="JAIXMP010000019">
    <property type="protein sequence ID" value="KAI9258010.1"/>
    <property type="molecule type" value="Genomic_DNA"/>
</dbReference>
<feature type="compositionally biased region" description="Low complexity" evidence="15">
    <location>
        <begin position="641"/>
        <end position="658"/>
    </location>
</feature>
<keyword evidence="12" id="KW-0472">Membrane</keyword>
<evidence type="ECO:0000313" key="17">
    <source>
        <dbReference type="EMBL" id="KAI9258010.1"/>
    </source>
</evidence>
<comment type="cofactor">
    <cofactor evidence="1">
        <name>Ca(2+)</name>
        <dbReference type="ChEBI" id="CHEBI:29108"/>
    </cofactor>
</comment>
<keyword evidence="8" id="KW-0106">Calcium</keyword>
<evidence type="ECO:0000256" key="12">
    <source>
        <dbReference type="ARBA" id="ARBA00023136"/>
    </source>
</evidence>
<accession>A0AAD5PCE8</accession>
<feature type="compositionally biased region" description="Polar residues" evidence="15">
    <location>
        <begin position="1007"/>
        <end position="1016"/>
    </location>
</feature>
<dbReference type="AlphaFoldDB" id="A0AAD5PCE8"/>
<evidence type="ECO:0000256" key="1">
    <source>
        <dbReference type="ARBA" id="ARBA00001913"/>
    </source>
</evidence>
<dbReference type="GO" id="GO:0019369">
    <property type="term" value="P:arachidonate metabolic process"/>
    <property type="evidence" value="ECO:0007669"/>
    <property type="project" value="TreeGrafter"/>
</dbReference>
<dbReference type="GO" id="GO:0046872">
    <property type="term" value="F:metal ion binding"/>
    <property type="evidence" value="ECO:0007669"/>
    <property type="project" value="UniProtKB-KW"/>
</dbReference>
<feature type="region of interest" description="Disordered" evidence="15">
    <location>
        <begin position="465"/>
        <end position="626"/>
    </location>
</feature>
<feature type="compositionally biased region" description="Acidic residues" evidence="15">
    <location>
        <begin position="466"/>
        <end position="478"/>
    </location>
</feature>
<organism evidence="17 18">
    <name type="scientific">Phascolomyces articulosus</name>
    <dbReference type="NCBI Taxonomy" id="60185"/>
    <lineage>
        <taxon>Eukaryota</taxon>
        <taxon>Fungi</taxon>
        <taxon>Fungi incertae sedis</taxon>
        <taxon>Mucoromycota</taxon>
        <taxon>Mucoromycotina</taxon>
        <taxon>Mucoromycetes</taxon>
        <taxon>Mucorales</taxon>
        <taxon>Lichtheimiaceae</taxon>
        <taxon>Phascolomyces</taxon>
    </lineage>
</organism>
<feature type="domain" description="Fungal lipase-type" evidence="16">
    <location>
        <begin position="805"/>
        <end position="974"/>
    </location>
</feature>
<feature type="compositionally biased region" description="Basic and acidic residues" evidence="15">
    <location>
        <begin position="1017"/>
        <end position="1028"/>
    </location>
</feature>
<evidence type="ECO:0000256" key="2">
    <source>
        <dbReference type="ARBA" id="ARBA00004651"/>
    </source>
</evidence>
<evidence type="ECO:0000256" key="10">
    <source>
        <dbReference type="ARBA" id="ARBA00022989"/>
    </source>
</evidence>
<dbReference type="CDD" id="cd00519">
    <property type="entry name" value="Lipase_3"/>
    <property type="match status" value="1"/>
</dbReference>
<keyword evidence="4" id="KW-0597">Phosphoprotein</keyword>
<gene>
    <name evidence="17" type="ORF">BDA99DRAFT_573314</name>
</gene>
<dbReference type="InterPro" id="IPR029058">
    <property type="entry name" value="AB_hydrolase_fold"/>
</dbReference>
<evidence type="ECO:0000256" key="9">
    <source>
        <dbReference type="ARBA" id="ARBA00022963"/>
    </source>
</evidence>
<keyword evidence="5" id="KW-0812">Transmembrane</keyword>
<dbReference type="Pfam" id="PF01764">
    <property type="entry name" value="Lipase_3"/>
    <property type="match status" value="1"/>
</dbReference>
<dbReference type="PANTHER" id="PTHR45792">
    <property type="entry name" value="DIACYLGLYCEROL LIPASE HOMOLOG-RELATED"/>
    <property type="match status" value="1"/>
</dbReference>
<feature type="compositionally biased region" description="Low complexity" evidence="15">
    <location>
        <begin position="490"/>
        <end position="518"/>
    </location>
</feature>
<evidence type="ECO:0000256" key="13">
    <source>
        <dbReference type="ARBA" id="ARBA00024531"/>
    </source>
</evidence>
<reference evidence="17" key="2">
    <citation type="submission" date="2023-02" db="EMBL/GenBank/DDBJ databases">
        <authorList>
            <consortium name="DOE Joint Genome Institute"/>
            <person name="Mondo S.J."/>
            <person name="Chang Y."/>
            <person name="Wang Y."/>
            <person name="Ahrendt S."/>
            <person name="Andreopoulos W."/>
            <person name="Barry K."/>
            <person name="Beard J."/>
            <person name="Benny G.L."/>
            <person name="Blankenship S."/>
            <person name="Bonito G."/>
            <person name="Cuomo C."/>
            <person name="Desiro A."/>
            <person name="Gervers K.A."/>
            <person name="Hundley H."/>
            <person name="Kuo A."/>
            <person name="LaButti K."/>
            <person name="Lang B.F."/>
            <person name="Lipzen A."/>
            <person name="O'Donnell K."/>
            <person name="Pangilinan J."/>
            <person name="Reynolds N."/>
            <person name="Sandor L."/>
            <person name="Smith M.W."/>
            <person name="Tsang A."/>
            <person name="Grigoriev I.V."/>
            <person name="Stajich J.E."/>
            <person name="Spatafora J.W."/>
        </authorList>
    </citation>
    <scope>NUCLEOTIDE SEQUENCE</scope>
    <source>
        <strain evidence="17">RSA 2281</strain>
    </source>
</reference>
<dbReference type="SUPFAM" id="SSF53474">
    <property type="entry name" value="alpha/beta-Hydrolases"/>
    <property type="match status" value="1"/>
</dbReference>
<keyword evidence="6" id="KW-0479">Metal-binding</keyword>
<dbReference type="GO" id="GO:0016298">
    <property type="term" value="F:lipase activity"/>
    <property type="evidence" value="ECO:0007669"/>
    <property type="project" value="TreeGrafter"/>
</dbReference>
<feature type="compositionally biased region" description="Basic and acidic residues" evidence="15">
    <location>
        <begin position="479"/>
        <end position="489"/>
    </location>
</feature>
<dbReference type="GO" id="GO:0046340">
    <property type="term" value="P:diacylglycerol catabolic process"/>
    <property type="evidence" value="ECO:0007669"/>
    <property type="project" value="TreeGrafter"/>
</dbReference>
<keyword evidence="18" id="KW-1185">Reference proteome</keyword>
<evidence type="ECO:0000256" key="14">
    <source>
        <dbReference type="ARBA" id="ARBA00026104"/>
    </source>
</evidence>
<comment type="subcellular location">
    <subcellularLocation>
        <location evidence="2">Cell membrane</location>
        <topology evidence="2">Multi-pass membrane protein</topology>
    </subcellularLocation>
</comment>
<sequence>MAVANLIAKQTTTTATSSTNTNTAVAKTTSTSTEIITYNPIQSLSTTLLPTHIANFITAVSLAARLSLRCSSLLIEALFETAKYSTVFSFGFSRQALINAVSTAKKLHALTYPSNSDDGGIDPEKGVFLQILDKYTTLGVYVIHHSFTLAELFALSGLQFTSNTIQTGLKAAEESVQVIDGIFGSNETSRAIASIITMVHQELIQDPEFELAKNGKMAVLGGLTKALTAFAVLQNVTHKRTMEYVKVTKMWKGLVIEDDDDEGDALVPYQRATSPIGYGGDEDETDVLHELEEILAHNESTTSMTDSSLSLALQEGGSAAHWGSAYPMYEISTATRHTITRTTKIRPIAAPGQPQPKAKYIVVKSDQEDNESFMAVIDQDDGTIGSEPIPGAWIEHSMDDHDKNGDDNNKNRTLLKSPSKGLKIMLSAVSKKFSKKKVERQVKYARDDRDVVGRSIVHHGSIETLDLSDEDDNEDDDRGYDHDSFDRDITTTLSTTRSATLRSAQYSSTTTATSNEKPLPLPPPPPKENQKQEGPPGDRTIKRKSSWGRLKLKGSRRKSVTSLFQKGAEALNASNRKKQESPPPLPSSSSRHLNTSSIAMASRSSVTSTTTTHHHRGRSNSITSVSSAAHTMTATYITAPSSPSSSTLFRSSQQQQHSQDARRQQQSYRPDRSERRTKSIVRSPSAPSKNRKKRKHRSPLDSEPDPRNFPRKHIINNIAHFMRYASAAYGEAFMRILRIGDIPSVLPNSHHPNHHAFSHHTGVAVEDILLSSYTDTVSLAGSVQHPQLHALVHYVTVDHSCEAIVLTCRGTLGLSDVLTDLMCEYTEFSLPTDNSIRFKAHGGMLEAAQLLAKQKGKVYQSILEGLESHPGYGLVLCGHSLGAGVAALLSILWSEERASSIQRTSNSNAIALAALARDPVPFVTSQQSGLPPGRPIHCYTYGPPCTMSLELSDYCGRGLVTSVVHGYDIVPCLSLGLLRDFKNVAVSLYQEASVADDILRRVIGRKTGSSHSQQEGGTKDEDTPMKKIDDDENDQWYWAMIKTMRADMREDKLYPPGTLYLIESTAQLTSTASSPKNYYSTTNASTATKNASNGTGGGKKKHAHMVVLNRCDNVQARFSEIMFARTMFMDHSPNMYENAIRQLCRGFFGEQGAYERL</sequence>
<keyword evidence="7" id="KW-0378">Hydrolase</keyword>
<dbReference type="InterPro" id="IPR052214">
    <property type="entry name" value="DAG_Lipase-Related"/>
</dbReference>
<evidence type="ECO:0000259" key="16">
    <source>
        <dbReference type="Pfam" id="PF01764"/>
    </source>
</evidence>
<evidence type="ECO:0000313" key="18">
    <source>
        <dbReference type="Proteomes" id="UP001209540"/>
    </source>
</evidence>
<evidence type="ECO:0000256" key="15">
    <source>
        <dbReference type="SAM" id="MobiDB-lite"/>
    </source>
</evidence>
<evidence type="ECO:0000256" key="11">
    <source>
        <dbReference type="ARBA" id="ARBA00023098"/>
    </source>
</evidence>
<evidence type="ECO:0000256" key="5">
    <source>
        <dbReference type="ARBA" id="ARBA00022692"/>
    </source>
</evidence>
<comment type="caution">
    <text evidence="17">The sequence shown here is derived from an EMBL/GenBank/DDBJ whole genome shotgun (WGS) entry which is preliminary data.</text>
</comment>
<feature type="region of interest" description="Disordered" evidence="15">
    <location>
        <begin position="1005"/>
        <end position="1028"/>
    </location>
</feature>
<proteinExistence type="predicted"/>
<name>A0AAD5PCE8_9FUNG</name>
<evidence type="ECO:0000256" key="4">
    <source>
        <dbReference type="ARBA" id="ARBA00022553"/>
    </source>
</evidence>
<reference evidence="17" key="1">
    <citation type="journal article" date="2022" name="IScience">
        <title>Evolution of zygomycete secretomes and the origins of terrestrial fungal ecologies.</title>
        <authorList>
            <person name="Chang Y."/>
            <person name="Wang Y."/>
            <person name="Mondo S."/>
            <person name="Ahrendt S."/>
            <person name="Andreopoulos W."/>
            <person name="Barry K."/>
            <person name="Beard J."/>
            <person name="Benny G.L."/>
            <person name="Blankenship S."/>
            <person name="Bonito G."/>
            <person name="Cuomo C."/>
            <person name="Desiro A."/>
            <person name="Gervers K.A."/>
            <person name="Hundley H."/>
            <person name="Kuo A."/>
            <person name="LaButti K."/>
            <person name="Lang B.F."/>
            <person name="Lipzen A."/>
            <person name="O'Donnell K."/>
            <person name="Pangilinan J."/>
            <person name="Reynolds N."/>
            <person name="Sandor L."/>
            <person name="Smith M.E."/>
            <person name="Tsang A."/>
            <person name="Grigoriev I.V."/>
            <person name="Stajich J.E."/>
            <person name="Spatafora J.W."/>
        </authorList>
    </citation>
    <scope>NUCLEOTIDE SEQUENCE</scope>
    <source>
        <strain evidence="17">RSA 2281</strain>
    </source>
</reference>
<keyword evidence="11" id="KW-0443">Lipid metabolism</keyword>
<protein>
    <recommendedName>
        <fullName evidence="14">sn-1-specific diacylglycerol lipase</fullName>
        <ecNumber evidence="14">3.1.1.116</ecNumber>
    </recommendedName>
</protein>